<comment type="caution">
    <text evidence="2">The sequence shown here is derived from an EMBL/GenBank/DDBJ whole genome shotgun (WGS) entry which is preliminary data.</text>
</comment>
<dbReference type="Proteomes" id="UP000623608">
    <property type="component" value="Unassembled WGS sequence"/>
</dbReference>
<dbReference type="PANTHER" id="PTHR43194:SF2">
    <property type="entry name" value="PEROXISOMAL MEMBRANE PROTEIN LPX1"/>
    <property type="match status" value="1"/>
</dbReference>
<gene>
    <name evidence="2" type="ORF">Ate02nite_88920</name>
</gene>
<dbReference type="GO" id="GO:0016787">
    <property type="term" value="F:hydrolase activity"/>
    <property type="evidence" value="ECO:0007669"/>
    <property type="project" value="UniProtKB-KW"/>
</dbReference>
<evidence type="ECO:0000313" key="3">
    <source>
        <dbReference type="Proteomes" id="UP000623608"/>
    </source>
</evidence>
<evidence type="ECO:0000259" key="1">
    <source>
        <dbReference type="Pfam" id="PF00561"/>
    </source>
</evidence>
<dbReference type="Pfam" id="PF00561">
    <property type="entry name" value="Abhydrolase_1"/>
    <property type="match status" value="1"/>
</dbReference>
<dbReference type="PANTHER" id="PTHR43194">
    <property type="entry name" value="HYDROLASE ALPHA/BETA FOLD FAMILY"/>
    <property type="match status" value="1"/>
</dbReference>
<proteinExistence type="predicted"/>
<dbReference type="InterPro" id="IPR000073">
    <property type="entry name" value="AB_hydrolase_1"/>
</dbReference>
<reference evidence="2" key="1">
    <citation type="submission" date="2021-01" db="EMBL/GenBank/DDBJ databases">
        <title>Whole genome shotgun sequence of Actinoplanes tereljensis NBRC 105297.</title>
        <authorList>
            <person name="Komaki H."/>
            <person name="Tamura T."/>
        </authorList>
    </citation>
    <scope>NUCLEOTIDE SEQUENCE</scope>
    <source>
        <strain evidence="2">NBRC 105297</strain>
    </source>
</reference>
<dbReference type="EMBL" id="BOMY01000055">
    <property type="protein sequence ID" value="GIF26162.1"/>
    <property type="molecule type" value="Genomic_DNA"/>
</dbReference>
<dbReference type="InterPro" id="IPR050228">
    <property type="entry name" value="Carboxylesterase_BioH"/>
</dbReference>
<feature type="domain" description="AB hydrolase-1" evidence="1">
    <location>
        <begin position="28"/>
        <end position="241"/>
    </location>
</feature>
<name>A0A919NYU1_9ACTN</name>
<dbReference type="SUPFAM" id="SSF53474">
    <property type="entry name" value="alpha/beta-Hydrolases"/>
    <property type="match status" value="1"/>
</dbReference>
<evidence type="ECO:0000313" key="2">
    <source>
        <dbReference type="EMBL" id="GIF26162.1"/>
    </source>
</evidence>
<protein>
    <submittedName>
        <fullName evidence="2">Alpha/beta hydrolase</fullName>
    </submittedName>
</protein>
<sequence>MTLVRANGVTLHVQELVPTGVAEPPTAVLLHGLATDSMASWYFTMAYPLVELGYRVLLLDLRGHGRSERPTIGYALDDFVDDLSALLEKERKVLLLGNSFGGTVAFAYAARHPSRVSALVSVESSPPTTAWFARLTNRIGELAAAVSRPRALVTVGARRGALGAQRAQDAARLLAETSVREELPASRLPSRDRLAAITCPVLCLYGERSHVVEMAPETQRLLPQAALRVFAGQKHTLLIDQPEDVRAAITAWLRTSQPGG</sequence>
<keyword evidence="3" id="KW-1185">Reference proteome</keyword>
<dbReference type="InterPro" id="IPR029058">
    <property type="entry name" value="AB_hydrolase_fold"/>
</dbReference>
<accession>A0A919NYU1</accession>
<organism evidence="2 3">
    <name type="scientific">Paractinoplanes tereljensis</name>
    <dbReference type="NCBI Taxonomy" id="571912"/>
    <lineage>
        <taxon>Bacteria</taxon>
        <taxon>Bacillati</taxon>
        <taxon>Actinomycetota</taxon>
        <taxon>Actinomycetes</taxon>
        <taxon>Micromonosporales</taxon>
        <taxon>Micromonosporaceae</taxon>
        <taxon>Paractinoplanes</taxon>
    </lineage>
</organism>
<dbReference type="AlphaFoldDB" id="A0A919NYU1"/>
<dbReference type="PRINTS" id="PR00111">
    <property type="entry name" value="ABHYDROLASE"/>
</dbReference>
<dbReference type="Gene3D" id="3.40.50.1820">
    <property type="entry name" value="alpha/beta hydrolase"/>
    <property type="match status" value="1"/>
</dbReference>
<keyword evidence="2" id="KW-0378">Hydrolase</keyword>
<dbReference type="RefSeq" id="WP_203813938.1">
    <property type="nucleotide sequence ID" value="NZ_BOMY01000055.1"/>
</dbReference>